<protein>
    <submittedName>
        <fullName evidence="14">Hemolysin</fullName>
    </submittedName>
</protein>
<dbReference type="PROSITE" id="PS51371">
    <property type="entry name" value="CBS"/>
    <property type="match status" value="2"/>
</dbReference>
<comment type="similarity">
    <text evidence="2">Belongs to the UPF0053 family.</text>
</comment>
<dbReference type="Pfam" id="PF00571">
    <property type="entry name" value="CBS"/>
    <property type="match status" value="2"/>
</dbReference>
<dbReference type="SUPFAM" id="SSF56176">
    <property type="entry name" value="FAD-binding/transporter-associated domain-like"/>
    <property type="match status" value="1"/>
</dbReference>
<dbReference type="AlphaFoldDB" id="A0AB73Q524"/>
<keyword evidence="7 9" id="KW-0129">CBS domain</keyword>
<evidence type="ECO:0000313" key="14">
    <source>
        <dbReference type="EMBL" id="OYS94793.1"/>
    </source>
</evidence>
<dbReference type="Gene3D" id="3.10.580.10">
    <property type="entry name" value="CBS-domain"/>
    <property type="match status" value="1"/>
</dbReference>
<reference evidence="14 15" key="2">
    <citation type="submission" date="2017-09" db="EMBL/GenBank/DDBJ databases">
        <title>Tripartite evolution among Lactobacillus johnsonii, Lactobacillus taiwanensis, Lactobacillus reuteri and their rodent host.</title>
        <authorList>
            <person name="Wang T."/>
            <person name="Knowles S."/>
            <person name="Cheng C."/>
        </authorList>
    </citation>
    <scope>NUCLEOTIDE SEQUENCE [LARGE SCALE GENOMIC DNA]</scope>
    <source>
        <strain evidence="14 15">105n</strain>
    </source>
</reference>
<dbReference type="Pfam" id="PF01595">
    <property type="entry name" value="CNNM"/>
    <property type="match status" value="1"/>
</dbReference>
<dbReference type="InterPro" id="IPR051676">
    <property type="entry name" value="UPF0053_domain"/>
</dbReference>
<evidence type="ECO:0000256" key="1">
    <source>
        <dbReference type="ARBA" id="ARBA00004651"/>
    </source>
</evidence>
<feature type="transmembrane region" description="Helical" evidence="11">
    <location>
        <begin position="108"/>
        <end position="128"/>
    </location>
</feature>
<feature type="domain" description="CBS" evidence="12">
    <location>
        <begin position="234"/>
        <end position="294"/>
    </location>
</feature>
<keyword evidence="8 10" id="KW-0472">Membrane</keyword>
<dbReference type="InterPro" id="IPR036318">
    <property type="entry name" value="FAD-bd_PCMH-like_sf"/>
</dbReference>
<keyword evidence="4 10" id="KW-0812">Transmembrane</keyword>
<dbReference type="InterPro" id="IPR016169">
    <property type="entry name" value="FAD-bd_PCMH_sub2"/>
</dbReference>
<dbReference type="InterPro" id="IPR044751">
    <property type="entry name" value="Ion_transp-like_CBS"/>
</dbReference>
<evidence type="ECO:0000259" key="12">
    <source>
        <dbReference type="PROSITE" id="PS51371"/>
    </source>
</evidence>
<comment type="caution">
    <text evidence="14">The sequence shown here is derived from an EMBL/GenBank/DDBJ whole genome shotgun (WGS) entry which is preliminary data.</text>
</comment>
<dbReference type="SMART" id="SM00116">
    <property type="entry name" value="CBS"/>
    <property type="match status" value="2"/>
</dbReference>
<evidence type="ECO:0000256" key="10">
    <source>
        <dbReference type="PROSITE-ProRule" id="PRU01193"/>
    </source>
</evidence>
<dbReference type="PROSITE" id="PS51846">
    <property type="entry name" value="CNNM"/>
    <property type="match status" value="1"/>
</dbReference>
<reference evidence="14 15" key="1">
    <citation type="submission" date="2017-05" db="EMBL/GenBank/DDBJ databases">
        <authorList>
            <person name="Lin X.B."/>
            <person name="Stothard P."/>
            <person name="Tasseva G."/>
            <person name="Walter J."/>
        </authorList>
    </citation>
    <scope>NUCLEOTIDE SEQUENCE [LARGE SCALE GENOMIC DNA]</scope>
    <source>
        <strain evidence="14 15">105n</strain>
    </source>
</reference>
<evidence type="ECO:0000256" key="5">
    <source>
        <dbReference type="ARBA" id="ARBA00022737"/>
    </source>
</evidence>
<dbReference type="SUPFAM" id="SSF54631">
    <property type="entry name" value="CBS-domain pair"/>
    <property type="match status" value="1"/>
</dbReference>
<keyword evidence="5" id="KW-0677">Repeat</keyword>
<evidence type="ECO:0000256" key="2">
    <source>
        <dbReference type="ARBA" id="ARBA00006337"/>
    </source>
</evidence>
<sequence length="447" mass="50476">MRNVILNEGQLFTNFIIIIITFIFAAFFVAAEFALVQARVTALEEMQAKRDKPSAKINRAIKMVTNLTEYLSTTQVGVSICGIILGWVGEGTIEELLTDALSLPSWSLNNSVIHVVSAIVGVLLLTYFEVVLTEIVPKNISIDIPIKTLMFVTTPLHYFHITFYPFVWLLNSSANGIVKMLGMKPADESQDVLSQSEIISLSRNAVKGGELEHNDLLYMERAFDFNDKVAKDIMIDRTQLTVIDINKTVNDAIKLYLKTKYSRLPVVANNDKDKILGYVFNYDLIRQKQINGDVSLAKVLRHMPTTPETTPITEVLKLMISTRVPMVVVVDEYGGTSGIITDKDIYEELFGTVRDEIDNVSDNMISKIGENQYQVDGKTTIYDFERFFHVELKDSEDSDVVTLSGYVLDNYHNIHEGETIKLANLDLKIQDYRHSYIDSFIVTTLSK</sequence>
<dbReference type="PANTHER" id="PTHR43099:SF2">
    <property type="entry name" value="UPF0053 PROTEIN YRKA"/>
    <property type="match status" value="1"/>
</dbReference>
<proteinExistence type="inferred from homology"/>
<dbReference type="CDD" id="cd04590">
    <property type="entry name" value="CBS_pair_CorC_HlyC_assoc"/>
    <property type="match status" value="1"/>
</dbReference>
<evidence type="ECO:0000256" key="6">
    <source>
        <dbReference type="ARBA" id="ARBA00022989"/>
    </source>
</evidence>
<evidence type="ECO:0000313" key="15">
    <source>
        <dbReference type="Proteomes" id="UP000216681"/>
    </source>
</evidence>
<name>A0AB73Q524_LIMRT</name>
<organism evidence="14 15">
    <name type="scientific">Limosilactobacillus reuteri</name>
    <name type="common">Lactobacillus reuteri</name>
    <dbReference type="NCBI Taxonomy" id="1598"/>
    <lineage>
        <taxon>Bacteria</taxon>
        <taxon>Bacillati</taxon>
        <taxon>Bacillota</taxon>
        <taxon>Bacilli</taxon>
        <taxon>Lactobacillales</taxon>
        <taxon>Lactobacillaceae</taxon>
        <taxon>Limosilactobacillus</taxon>
    </lineage>
</organism>
<keyword evidence="3" id="KW-1003">Cell membrane</keyword>
<evidence type="ECO:0000256" key="11">
    <source>
        <dbReference type="SAM" id="Phobius"/>
    </source>
</evidence>
<evidence type="ECO:0000256" key="3">
    <source>
        <dbReference type="ARBA" id="ARBA00022475"/>
    </source>
</evidence>
<feature type="transmembrane region" description="Helical" evidence="11">
    <location>
        <begin position="12"/>
        <end position="36"/>
    </location>
</feature>
<feature type="domain" description="CBS" evidence="12">
    <location>
        <begin position="299"/>
        <end position="356"/>
    </location>
</feature>
<dbReference type="InterPro" id="IPR046342">
    <property type="entry name" value="CBS_dom_sf"/>
</dbReference>
<dbReference type="SMART" id="SM01091">
    <property type="entry name" value="CorC_HlyC"/>
    <property type="match status" value="1"/>
</dbReference>
<accession>A0AB73Q524</accession>
<dbReference type="Gene3D" id="3.30.465.10">
    <property type="match status" value="1"/>
</dbReference>
<dbReference type="PANTHER" id="PTHR43099">
    <property type="entry name" value="UPF0053 PROTEIN YRKA"/>
    <property type="match status" value="1"/>
</dbReference>
<dbReference type="GO" id="GO:0050660">
    <property type="term" value="F:flavin adenine dinucleotide binding"/>
    <property type="evidence" value="ECO:0007669"/>
    <property type="project" value="InterPro"/>
</dbReference>
<evidence type="ECO:0000256" key="7">
    <source>
        <dbReference type="ARBA" id="ARBA00023122"/>
    </source>
</evidence>
<comment type="subcellular location">
    <subcellularLocation>
        <location evidence="1">Cell membrane</location>
        <topology evidence="1">Multi-pass membrane protein</topology>
    </subcellularLocation>
</comment>
<dbReference type="GO" id="GO:0005886">
    <property type="term" value="C:plasma membrane"/>
    <property type="evidence" value="ECO:0007669"/>
    <property type="project" value="UniProtKB-SubCell"/>
</dbReference>
<feature type="transmembrane region" description="Helical" evidence="11">
    <location>
        <begin position="149"/>
        <end position="170"/>
    </location>
</feature>
<feature type="domain" description="CNNM transmembrane" evidence="13">
    <location>
        <begin position="7"/>
        <end position="215"/>
    </location>
</feature>
<dbReference type="InterPro" id="IPR000644">
    <property type="entry name" value="CBS_dom"/>
</dbReference>
<dbReference type="Proteomes" id="UP000216681">
    <property type="component" value="Unassembled WGS sequence"/>
</dbReference>
<feature type="transmembrane region" description="Helical" evidence="11">
    <location>
        <begin position="67"/>
        <end position="88"/>
    </location>
</feature>
<evidence type="ECO:0000259" key="13">
    <source>
        <dbReference type="PROSITE" id="PS51846"/>
    </source>
</evidence>
<keyword evidence="6 10" id="KW-1133">Transmembrane helix</keyword>
<evidence type="ECO:0000256" key="4">
    <source>
        <dbReference type="ARBA" id="ARBA00022692"/>
    </source>
</evidence>
<dbReference type="EMBL" id="NGPX01000013">
    <property type="protein sequence ID" value="OYS94793.1"/>
    <property type="molecule type" value="Genomic_DNA"/>
</dbReference>
<gene>
    <name evidence="14" type="ORF">CBG15_03260</name>
</gene>
<evidence type="ECO:0000256" key="9">
    <source>
        <dbReference type="PROSITE-ProRule" id="PRU00703"/>
    </source>
</evidence>
<dbReference type="InterPro" id="IPR005170">
    <property type="entry name" value="Transptr-assoc_dom"/>
</dbReference>
<dbReference type="Pfam" id="PF03471">
    <property type="entry name" value="CorC_HlyC"/>
    <property type="match status" value="1"/>
</dbReference>
<dbReference type="RefSeq" id="WP_094512005.1">
    <property type="nucleotide sequence ID" value="NZ_CP130468.1"/>
</dbReference>
<evidence type="ECO:0000256" key="8">
    <source>
        <dbReference type="ARBA" id="ARBA00023136"/>
    </source>
</evidence>
<dbReference type="InterPro" id="IPR002550">
    <property type="entry name" value="CNNM"/>
</dbReference>